<dbReference type="AlphaFoldDB" id="A0A1B2HVE9"/>
<dbReference type="PANTHER" id="PTHR35526:SF3">
    <property type="entry name" value="ANTI-SIGMA-F FACTOR RSBW"/>
    <property type="match status" value="1"/>
</dbReference>
<reference evidence="3 4" key="1">
    <citation type="submission" date="2016-07" db="EMBL/GenBank/DDBJ databases">
        <title>Complete genome sequence of the Lentzea guizhouensis DHS C013.</title>
        <authorList>
            <person name="Cao C."/>
        </authorList>
    </citation>
    <scope>NUCLEOTIDE SEQUENCE [LARGE SCALE GENOMIC DNA]</scope>
    <source>
        <strain evidence="3 4">DHS C013</strain>
    </source>
</reference>
<dbReference type="GO" id="GO:0004674">
    <property type="term" value="F:protein serine/threonine kinase activity"/>
    <property type="evidence" value="ECO:0007669"/>
    <property type="project" value="UniProtKB-KW"/>
</dbReference>
<gene>
    <name evidence="3" type="ORF">BBK82_42615</name>
</gene>
<protein>
    <recommendedName>
        <fullName evidence="2">Histidine kinase/HSP90-like ATPase domain-containing protein</fullName>
    </recommendedName>
</protein>
<dbReference type="Gene3D" id="3.30.565.10">
    <property type="entry name" value="Histidine kinase-like ATPase, C-terminal domain"/>
    <property type="match status" value="1"/>
</dbReference>
<evidence type="ECO:0000256" key="1">
    <source>
        <dbReference type="ARBA" id="ARBA00022527"/>
    </source>
</evidence>
<dbReference type="CDD" id="cd16936">
    <property type="entry name" value="HATPase_RsbW-like"/>
    <property type="match status" value="1"/>
</dbReference>
<dbReference type="InterPro" id="IPR003594">
    <property type="entry name" value="HATPase_dom"/>
</dbReference>
<dbReference type="RefSeq" id="WP_065919990.1">
    <property type="nucleotide sequence ID" value="NZ_CP016793.1"/>
</dbReference>
<proteinExistence type="predicted"/>
<dbReference type="PANTHER" id="PTHR35526">
    <property type="entry name" value="ANTI-SIGMA-F FACTOR RSBW-RELATED"/>
    <property type="match status" value="1"/>
</dbReference>
<dbReference type="STRING" id="1586287.BBK82_42615"/>
<dbReference type="EMBL" id="CP016793">
    <property type="protein sequence ID" value="ANZ41655.1"/>
    <property type="molecule type" value="Genomic_DNA"/>
</dbReference>
<dbReference type="KEGG" id="led:BBK82_42615"/>
<evidence type="ECO:0000313" key="3">
    <source>
        <dbReference type="EMBL" id="ANZ41655.1"/>
    </source>
</evidence>
<feature type="domain" description="Histidine kinase/HSP90-like ATPase" evidence="2">
    <location>
        <begin position="23"/>
        <end position="127"/>
    </location>
</feature>
<dbReference type="OrthoDB" id="3478628at2"/>
<evidence type="ECO:0000259" key="2">
    <source>
        <dbReference type="Pfam" id="PF13581"/>
    </source>
</evidence>
<dbReference type="SUPFAM" id="SSF55874">
    <property type="entry name" value="ATPase domain of HSP90 chaperone/DNA topoisomerase II/histidine kinase"/>
    <property type="match status" value="1"/>
</dbReference>
<accession>A0A1B2HVE9</accession>
<dbReference type="InterPro" id="IPR050267">
    <property type="entry name" value="Anti-sigma-factor_SerPK"/>
</dbReference>
<sequence>MNASDDPPPRQALVVELTKPSPALPAMRRWIGEVFGDLSEDSVDDVRLVVTELVSNAYDHGLHPRLLRLRRLGAGLLRVEVDDASPDKPVLGRSRIDDTRGRGLVIVDKIAEAWGVTWQATGKTVWAELRCGLGLAAFA</sequence>
<keyword evidence="4" id="KW-1185">Reference proteome</keyword>
<dbReference type="Pfam" id="PF13581">
    <property type="entry name" value="HATPase_c_2"/>
    <property type="match status" value="1"/>
</dbReference>
<keyword evidence="1" id="KW-0418">Kinase</keyword>
<name>A0A1B2HVE9_9PSEU</name>
<keyword evidence="1" id="KW-0808">Transferase</keyword>
<dbReference type="Proteomes" id="UP000093053">
    <property type="component" value="Chromosome"/>
</dbReference>
<dbReference type="InterPro" id="IPR036890">
    <property type="entry name" value="HATPase_C_sf"/>
</dbReference>
<organism evidence="3 4">
    <name type="scientific">Lentzea guizhouensis</name>
    <dbReference type="NCBI Taxonomy" id="1586287"/>
    <lineage>
        <taxon>Bacteria</taxon>
        <taxon>Bacillati</taxon>
        <taxon>Actinomycetota</taxon>
        <taxon>Actinomycetes</taxon>
        <taxon>Pseudonocardiales</taxon>
        <taxon>Pseudonocardiaceae</taxon>
        <taxon>Lentzea</taxon>
    </lineage>
</organism>
<keyword evidence="1" id="KW-0723">Serine/threonine-protein kinase</keyword>
<evidence type="ECO:0000313" key="4">
    <source>
        <dbReference type="Proteomes" id="UP000093053"/>
    </source>
</evidence>